<comment type="similarity">
    <text evidence="1">Belongs to the HupJ family.</text>
</comment>
<dbReference type="InterPro" id="IPR023994">
    <property type="entry name" value="NiFe-hyd_HybE"/>
</dbReference>
<gene>
    <name evidence="2" type="primary">hybE</name>
    <name evidence="2" type="ORF">GRB96_11025</name>
</gene>
<reference evidence="2 3" key="1">
    <citation type="submission" date="2019-12" db="EMBL/GenBank/DDBJ databases">
        <title>Draft genome sequencing of Halomonas alimentaria DSM 15356.</title>
        <authorList>
            <person name="Pandiyan K."/>
            <person name="Kushwaha P."/>
            <person name="Gowdham M."/>
            <person name="Chakdar H."/>
            <person name="Singh A."/>
            <person name="Kumar M."/>
            <person name="Saxena A.K."/>
        </authorList>
    </citation>
    <scope>NUCLEOTIDE SEQUENCE [LARGE SCALE GENOMIC DNA]</scope>
    <source>
        <strain evidence="2 3">DSM 15356</strain>
    </source>
</reference>
<protein>
    <submittedName>
        <fullName evidence="2">[NiFe]-hydrogenase assembly chaperone HybE</fullName>
    </submittedName>
</protein>
<dbReference type="Proteomes" id="UP000487929">
    <property type="component" value="Unassembled WGS sequence"/>
</dbReference>
<dbReference type="InterPro" id="IPR038530">
    <property type="entry name" value="NiFe-hyd_HybE_sf"/>
</dbReference>
<dbReference type="OrthoDB" id="6163010at2"/>
<keyword evidence="3" id="KW-1185">Reference proteome</keyword>
<evidence type="ECO:0000256" key="1">
    <source>
        <dbReference type="ARBA" id="ARBA00006532"/>
    </source>
</evidence>
<dbReference type="Gene3D" id="3.30.1460.40">
    <property type="entry name" value="[NiFe]-hydrogenase assembly chaperone, HybE"/>
    <property type="match status" value="1"/>
</dbReference>
<organism evidence="2 3">
    <name type="scientific">Halomonas alimentaria</name>
    <dbReference type="NCBI Taxonomy" id="147248"/>
    <lineage>
        <taxon>Bacteria</taxon>
        <taxon>Pseudomonadati</taxon>
        <taxon>Pseudomonadota</taxon>
        <taxon>Gammaproteobacteria</taxon>
        <taxon>Oceanospirillales</taxon>
        <taxon>Halomonadaceae</taxon>
        <taxon>Halomonas</taxon>
    </lineage>
</organism>
<dbReference type="RefSeq" id="WP_161432185.1">
    <property type="nucleotide sequence ID" value="NZ_WUTT01000001.1"/>
</dbReference>
<comment type="caution">
    <text evidence="2">The sequence shown here is derived from an EMBL/GenBank/DDBJ whole genome shotgun (WGS) entry which is preliminary data.</text>
</comment>
<accession>A0A7X4W8F9</accession>
<name>A0A7X4W8F9_9GAMM</name>
<evidence type="ECO:0000313" key="2">
    <source>
        <dbReference type="EMBL" id="NAW34946.1"/>
    </source>
</evidence>
<dbReference type="EMBL" id="WUTT01000001">
    <property type="protein sequence ID" value="NAW34946.1"/>
    <property type="molecule type" value="Genomic_DNA"/>
</dbReference>
<dbReference type="AlphaFoldDB" id="A0A7X4W8F9"/>
<sequence length="152" mass="16775">MHALTPEQYQRLRRLAEAWTASHLRESKSLSHFNPRLAADALCFQCYRLPEHGEQLVGALVTPVSLWLVMLPAGDTEPMPLAGECCTLSLPSGRYPMEAVALGESLGCWRLVLLDDLADVATRQDASRLAQRLMERVMASAQQSGETSPRGE</sequence>
<proteinExistence type="inferred from homology"/>
<dbReference type="Pfam" id="PF11939">
    <property type="entry name" value="NiFe-hyd_HybE"/>
    <property type="match status" value="1"/>
</dbReference>
<evidence type="ECO:0000313" key="3">
    <source>
        <dbReference type="Proteomes" id="UP000487929"/>
    </source>
</evidence>